<name>A0A0C3JM95_PISTI</name>
<sequence>MIVTVQNSSRLSQVYTENALAQSQVSGPKLQERVPGAIQTPSGRWGPDFDGEYRERVRRVLRLVAIVCSVRQLAIRSFRVAPLQVCGGRQFHGRCIAIAAPSGPSHFVLQATTTQL</sequence>
<dbReference type="EMBL" id="KN831952">
    <property type="protein sequence ID" value="KIO10283.1"/>
    <property type="molecule type" value="Genomic_DNA"/>
</dbReference>
<proteinExistence type="predicted"/>
<evidence type="ECO:0000313" key="1">
    <source>
        <dbReference type="EMBL" id="KIO10283.1"/>
    </source>
</evidence>
<accession>A0A0C3JM95</accession>
<organism evidence="1 2">
    <name type="scientific">Pisolithus tinctorius Marx 270</name>
    <dbReference type="NCBI Taxonomy" id="870435"/>
    <lineage>
        <taxon>Eukaryota</taxon>
        <taxon>Fungi</taxon>
        <taxon>Dikarya</taxon>
        <taxon>Basidiomycota</taxon>
        <taxon>Agaricomycotina</taxon>
        <taxon>Agaricomycetes</taxon>
        <taxon>Agaricomycetidae</taxon>
        <taxon>Boletales</taxon>
        <taxon>Sclerodermatineae</taxon>
        <taxon>Pisolithaceae</taxon>
        <taxon>Pisolithus</taxon>
    </lineage>
</organism>
<dbReference type="HOGENOM" id="CLU_2097830_0_0_1"/>
<gene>
    <name evidence="1" type="ORF">M404DRAFT_995482</name>
</gene>
<reference evidence="1 2" key="1">
    <citation type="submission" date="2014-04" db="EMBL/GenBank/DDBJ databases">
        <authorList>
            <consortium name="DOE Joint Genome Institute"/>
            <person name="Kuo A."/>
            <person name="Kohler A."/>
            <person name="Costa M.D."/>
            <person name="Nagy L.G."/>
            <person name="Floudas D."/>
            <person name="Copeland A."/>
            <person name="Barry K.W."/>
            <person name="Cichocki N."/>
            <person name="Veneault-Fourrey C."/>
            <person name="LaButti K."/>
            <person name="Lindquist E.A."/>
            <person name="Lipzen A."/>
            <person name="Lundell T."/>
            <person name="Morin E."/>
            <person name="Murat C."/>
            <person name="Sun H."/>
            <person name="Tunlid A."/>
            <person name="Henrissat B."/>
            <person name="Grigoriev I.V."/>
            <person name="Hibbett D.S."/>
            <person name="Martin F."/>
            <person name="Nordberg H.P."/>
            <person name="Cantor M.N."/>
            <person name="Hua S.X."/>
        </authorList>
    </citation>
    <scope>NUCLEOTIDE SEQUENCE [LARGE SCALE GENOMIC DNA]</scope>
    <source>
        <strain evidence="1 2">Marx 270</strain>
    </source>
</reference>
<evidence type="ECO:0000313" key="2">
    <source>
        <dbReference type="Proteomes" id="UP000054217"/>
    </source>
</evidence>
<dbReference type="InParanoid" id="A0A0C3JM95"/>
<keyword evidence="2" id="KW-1185">Reference proteome</keyword>
<dbReference type="AlphaFoldDB" id="A0A0C3JM95"/>
<protein>
    <submittedName>
        <fullName evidence="1">Uncharacterized protein</fullName>
    </submittedName>
</protein>
<reference evidence="2" key="2">
    <citation type="submission" date="2015-01" db="EMBL/GenBank/DDBJ databases">
        <title>Evolutionary Origins and Diversification of the Mycorrhizal Mutualists.</title>
        <authorList>
            <consortium name="DOE Joint Genome Institute"/>
            <consortium name="Mycorrhizal Genomics Consortium"/>
            <person name="Kohler A."/>
            <person name="Kuo A."/>
            <person name="Nagy L.G."/>
            <person name="Floudas D."/>
            <person name="Copeland A."/>
            <person name="Barry K.W."/>
            <person name="Cichocki N."/>
            <person name="Veneault-Fourrey C."/>
            <person name="LaButti K."/>
            <person name="Lindquist E.A."/>
            <person name="Lipzen A."/>
            <person name="Lundell T."/>
            <person name="Morin E."/>
            <person name="Murat C."/>
            <person name="Riley R."/>
            <person name="Ohm R."/>
            <person name="Sun H."/>
            <person name="Tunlid A."/>
            <person name="Henrissat B."/>
            <person name="Grigoriev I.V."/>
            <person name="Hibbett D.S."/>
            <person name="Martin F."/>
        </authorList>
    </citation>
    <scope>NUCLEOTIDE SEQUENCE [LARGE SCALE GENOMIC DNA]</scope>
    <source>
        <strain evidence="2">Marx 270</strain>
    </source>
</reference>
<dbReference type="Proteomes" id="UP000054217">
    <property type="component" value="Unassembled WGS sequence"/>
</dbReference>